<feature type="transmembrane region" description="Helical" evidence="1">
    <location>
        <begin position="199"/>
        <end position="219"/>
    </location>
</feature>
<feature type="transmembrane region" description="Helical" evidence="1">
    <location>
        <begin position="31"/>
        <end position="51"/>
    </location>
</feature>
<dbReference type="Proteomes" id="UP001556617">
    <property type="component" value="Unassembled WGS sequence"/>
</dbReference>
<protein>
    <submittedName>
        <fullName evidence="2">DMT family transporter</fullName>
    </submittedName>
</protein>
<dbReference type="Pfam" id="PF04657">
    <property type="entry name" value="DMT_YdcZ"/>
    <property type="match status" value="2"/>
</dbReference>
<dbReference type="InterPro" id="IPR006750">
    <property type="entry name" value="YdcZ"/>
</dbReference>
<evidence type="ECO:0000313" key="2">
    <source>
        <dbReference type="EMBL" id="MEX0380762.1"/>
    </source>
</evidence>
<feature type="transmembrane region" description="Helical" evidence="1">
    <location>
        <begin position="235"/>
        <end position="256"/>
    </location>
</feature>
<feature type="transmembrane region" description="Helical" evidence="1">
    <location>
        <begin position="129"/>
        <end position="147"/>
    </location>
</feature>
<dbReference type="RefSeq" id="WP_367974152.1">
    <property type="nucleotide sequence ID" value="NZ_JBFPEQ010000001.1"/>
</dbReference>
<dbReference type="PANTHER" id="PTHR34821">
    <property type="entry name" value="INNER MEMBRANE PROTEIN YDCZ"/>
    <property type="match status" value="1"/>
</dbReference>
<keyword evidence="3" id="KW-1185">Reference proteome</keyword>
<feature type="transmembrane region" description="Helical" evidence="1">
    <location>
        <begin position="168"/>
        <end position="187"/>
    </location>
</feature>
<feature type="transmembrane region" description="Helical" evidence="1">
    <location>
        <begin position="262"/>
        <end position="285"/>
    </location>
</feature>
<feature type="transmembrane region" description="Helical" evidence="1">
    <location>
        <begin position="97"/>
        <end position="117"/>
    </location>
</feature>
<keyword evidence="1" id="KW-0812">Transmembrane</keyword>
<organism evidence="2 3">
    <name type="scientific">Leuconostoc aquikimchii</name>
    <dbReference type="NCBI Taxonomy" id="3236804"/>
    <lineage>
        <taxon>Bacteria</taxon>
        <taxon>Bacillati</taxon>
        <taxon>Bacillota</taxon>
        <taxon>Bacilli</taxon>
        <taxon>Lactobacillales</taxon>
        <taxon>Lactobacillaceae</taxon>
        <taxon>Leuconostoc</taxon>
    </lineage>
</organism>
<sequence>MFYVIGLFAGFILANQSPINAKLGGIVKSPFVSSLISFTIGTMFLIVIYFVSGQHIVSIDHIVRTNPWWIWLGGVIGVVYLTSNILMFPKLGAIQTIILPIVGQVIMGVIIDNYGLFGVNQVPLSWVKISGLFILFIGIYIAVVLASKRVTKLNATTIKKSKVTMTLNTWRIWGVAVGALSAVQQAINGHLGDLLGSAVASAVISFAVGTVLILVFVLVREPRLLAGIVQLRTQPLWLLIGGVLGSLFVFSTTFLVPRVGAGMTVTLGLTGSILGSMVVSQFGLWQSLKQRVTRLQISGIFLMLIGVVLIKFG</sequence>
<comment type="caution">
    <text evidence="2">The sequence shown here is derived from an EMBL/GenBank/DDBJ whole genome shotgun (WGS) entry which is preliminary data.</text>
</comment>
<gene>
    <name evidence="2" type="ORF">AB3K24_05290</name>
</gene>
<name>A0ABV3S2S2_9LACO</name>
<keyword evidence="1" id="KW-0472">Membrane</keyword>
<reference evidence="2 3" key="1">
    <citation type="submission" date="2024-07" db="EMBL/GenBank/DDBJ databases">
        <authorList>
            <person name="Yun M."/>
        </authorList>
    </citation>
    <scope>NUCLEOTIDE SEQUENCE [LARGE SCALE GENOMIC DNA]</scope>
    <source>
        <strain evidence="2 3">MS01</strain>
    </source>
</reference>
<accession>A0ABV3S2S2</accession>
<dbReference type="PANTHER" id="PTHR34821:SF2">
    <property type="entry name" value="INNER MEMBRANE PROTEIN YDCZ"/>
    <property type="match status" value="1"/>
</dbReference>
<keyword evidence="1" id="KW-1133">Transmembrane helix</keyword>
<feature type="transmembrane region" description="Helical" evidence="1">
    <location>
        <begin position="292"/>
        <end position="312"/>
    </location>
</feature>
<dbReference type="EMBL" id="JBFPER010000001">
    <property type="protein sequence ID" value="MEX0380762.1"/>
    <property type="molecule type" value="Genomic_DNA"/>
</dbReference>
<evidence type="ECO:0000313" key="3">
    <source>
        <dbReference type="Proteomes" id="UP001556617"/>
    </source>
</evidence>
<evidence type="ECO:0000256" key="1">
    <source>
        <dbReference type="SAM" id="Phobius"/>
    </source>
</evidence>
<proteinExistence type="predicted"/>